<organism evidence="2 3">
    <name type="scientific">Eikenella longinqua</name>
    <dbReference type="NCBI Taxonomy" id="1795827"/>
    <lineage>
        <taxon>Bacteria</taxon>
        <taxon>Pseudomonadati</taxon>
        <taxon>Pseudomonadota</taxon>
        <taxon>Betaproteobacteria</taxon>
        <taxon>Neisseriales</taxon>
        <taxon>Neisseriaceae</taxon>
        <taxon>Eikenella</taxon>
    </lineage>
</organism>
<evidence type="ECO:0000313" key="3">
    <source>
        <dbReference type="Proteomes" id="UP000077885"/>
    </source>
</evidence>
<dbReference type="EMBL" id="LXSL01000033">
    <property type="protein sequence ID" value="OAM25898.1"/>
    <property type="molecule type" value="Genomic_DNA"/>
</dbReference>
<protein>
    <submittedName>
        <fullName evidence="2">Uncharacterized protein</fullName>
    </submittedName>
</protein>
<reference evidence="3" key="1">
    <citation type="submission" date="2016-05" db="EMBL/GenBank/DDBJ databases">
        <title>Draft genome of Corynebacterium afermentans subsp. afermentans LCDC 88199T.</title>
        <authorList>
            <person name="Bernier A.-M."/>
            <person name="Bernard K."/>
        </authorList>
    </citation>
    <scope>NUCLEOTIDE SEQUENCE [LARGE SCALE GENOMIC DNA]</scope>
    <source>
        <strain evidence="3">NML02-A-017</strain>
    </source>
</reference>
<dbReference type="RefSeq" id="WP_067595312.1">
    <property type="nucleotide sequence ID" value="NZ_LXSL01000033.1"/>
</dbReference>
<dbReference type="Proteomes" id="UP000077885">
    <property type="component" value="Unassembled WGS sequence"/>
</dbReference>
<sequence>MCGGGGGGGGNAVQDEQMRQMRADEARRAAEELRRQEAVAHINRLYGMGGGAVAEHNLAERNAAYGQVRQNNLNLMMDDIGRNRDDAQRAVRFGLARSGLAGGSVDIDANRQITDANQRSIIQANQLADSQVAKMRSEDENTRADLISRINAGMDADSAAAAAAQRMAINRQQALSEPSSKLLNNLFAGIGNAWNQYQFANGAANPYGNMQKSVGGLGSYGGRIS</sequence>
<dbReference type="STRING" id="1795827.A7P95_10875"/>
<comment type="caution">
    <text evidence="2">The sequence shown here is derived from an EMBL/GenBank/DDBJ whole genome shotgun (WGS) entry which is preliminary data.</text>
</comment>
<evidence type="ECO:0000313" key="2">
    <source>
        <dbReference type="EMBL" id="OAM25898.1"/>
    </source>
</evidence>
<dbReference type="OrthoDB" id="8781832at2"/>
<keyword evidence="3" id="KW-1185">Reference proteome</keyword>
<name>A0A1A9RT84_9NEIS</name>
<feature type="compositionally biased region" description="Gly residues" evidence="1">
    <location>
        <begin position="1"/>
        <end position="11"/>
    </location>
</feature>
<feature type="region of interest" description="Disordered" evidence="1">
    <location>
        <begin position="1"/>
        <end position="32"/>
    </location>
</feature>
<feature type="compositionally biased region" description="Basic and acidic residues" evidence="1">
    <location>
        <begin position="16"/>
        <end position="32"/>
    </location>
</feature>
<dbReference type="AlphaFoldDB" id="A0A1A9RT84"/>
<accession>A0A1A9RT84</accession>
<proteinExistence type="predicted"/>
<evidence type="ECO:0000256" key="1">
    <source>
        <dbReference type="SAM" id="MobiDB-lite"/>
    </source>
</evidence>
<gene>
    <name evidence="2" type="ORF">A7P95_10875</name>
</gene>